<reference evidence="1 2" key="1">
    <citation type="journal article" date="2023" name="Sci. Data">
        <title>Genome assembly of the Korean intertidal mud-creeper Batillaria attramentaria.</title>
        <authorList>
            <person name="Patra A.K."/>
            <person name="Ho P.T."/>
            <person name="Jun S."/>
            <person name="Lee S.J."/>
            <person name="Kim Y."/>
            <person name="Won Y.J."/>
        </authorList>
    </citation>
    <scope>NUCLEOTIDE SEQUENCE [LARGE SCALE GENOMIC DNA]</scope>
    <source>
        <strain evidence="1">Wonlab-2016</strain>
    </source>
</reference>
<keyword evidence="2" id="KW-1185">Reference proteome</keyword>
<protein>
    <submittedName>
        <fullName evidence="1">Uncharacterized protein</fullName>
    </submittedName>
</protein>
<organism evidence="1 2">
    <name type="scientific">Batillaria attramentaria</name>
    <dbReference type="NCBI Taxonomy" id="370345"/>
    <lineage>
        <taxon>Eukaryota</taxon>
        <taxon>Metazoa</taxon>
        <taxon>Spiralia</taxon>
        <taxon>Lophotrochozoa</taxon>
        <taxon>Mollusca</taxon>
        <taxon>Gastropoda</taxon>
        <taxon>Caenogastropoda</taxon>
        <taxon>Sorbeoconcha</taxon>
        <taxon>Cerithioidea</taxon>
        <taxon>Batillariidae</taxon>
        <taxon>Batillaria</taxon>
    </lineage>
</organism>
<accession>A0ABD0JCQ8</accession>
<comment type="caution">
    <text evidence="1">The sequence shown here is derived from an EMBL/GenBank/DDBJ whole genome shotgun (WGS) entry which is preliminary data.</text>
</comment>
<evidence type="ECO:0000313" key="2">
    <source>
        <dbReference type="Proteomes" id="UP001519460"/>
    </source>
</evidence>
<dbReference type="AlphaFoldDB" id="A0ABD0JCQ8"/>
<name>A0ABD0JCQ8_9CAEN</name>
<dbReference type="EMBL" id="JACVVK020000498">
    <property type="protein sequence ID" value="KAK7469936.1"/>
    <property type="molecule type" value="Genomic_DNA"/>
</dbReference>
<dbReference type="Proteomes" id="UP001519460">
    <property type="component" value="Unassembled WGS sequence"/>
</dbReference>
<gene>
    <name evidence="1" type="ORF">BaRGS_00036040</name>
</gene>
<proteinExistence type="predicted"/>
<evidence type="ECO:0000313" key="1">
    <source>
        <dbReference type="EMBL" id="KAK7469936.1"/>
    </source>
</evidence>
<sequence length="147" mass="16033">MGNGARSQAIETSPVPTLPPPLKFIYSRCGHAHYSGRRNRKQSVHKAEDFSAYYDLSIILYFLVQTVPTLNDSNGRTKGGNNSGTVPALDVRDWAMPCYKGVWLASLTAADDERPVTHAWHPLLGNEHNLLGVGIAEHGSCTCLAQS</sequence>